<evidence type="ECO:0008006" key="5">
    <source>
        <dbReference type="Google" id="ProtNLM"/>
    </source>
</evidence>
<name>A0A9W9P5T8_9EURO</name>
<gene>
    <name evidence="3" type="ORF">N7468_002956</name>
</gene>
<dbReference type="AlphaFoldDB" id="A0A9W9P5T8"/>
<dbReference type="Proteomes" id="UP001150941">
    <property type="component" value="Unassembled WGS sequence"/>
</dbReference>
<proteinExistence type="predicted"/>
<evidence type="ECO:0000313" key="4">
    <source>
        <dbReference type="Proteomes" id="UP001150941"/>
    </source>
</evidence>
<accession>A0A9W9P5T8</accession>
<dbReference type="OrthoDB" id="3509362at2759"/>
<dbReference type="PANTHER" id="PTHR37534">
    <property type="entry name" value="TRANSCRIPTIONAL ACTIVATOR PROTEIN UGA3"/>
    <property type="match status" value="1"/>
</dbReference>
<dbReference type="PANTHER" id="PTHR37534:SF46">
    <property type="entry name" value="ZN(II)2CYS6 TRANSCRIPTION FACTOR (EUROFUNG)"/>
    <property type="match status" value="1"/>
</dbReference>
<evidence type="ECO:0000256" key="1">
    <source>
        <dbReference type="ARBA" id="ARBA00004123"/>
    </source>
</evidence>
<reference evidence="3" key="1">
    <citation type="submission" date="2022-11" db="EMBL/GenBank/DDBJ databases">
        <authorList>
            <person name="Petersen C."/>
        </authorList>
    </citation>
    <scope>NUCLEOTIDE SEQUENCE</scope>
    <source>
        <strain evidence="3">IBT 19713</strain>
    </source>
</reference>
<protein>
    <recommendedName>
        <fullName evidence="5">Fungal-specific transcription factor domain-containing protein</fullName>
    </recommendedName>
</protein>
<dbReference type="RefSeq" id="XP_058331256.1">
    <property type="nucleotide sequence ID" value="XM_058472253.1"/>
</dbReference>
<keyword evidence="2" id="KW-0539">Nucleus</keyword>
<dbReference type="InterPro" id="IPR021858">
    <property type="entry name" value="Fun_TF"/>
</dbReference>
<sequence>MAMHSPPLLNALIAWSSSHLSLRDDSFRHVAMQNRCAALSDLRAALQNEPVSMEMNLAMSLVLCSLESIMADNGDAWYLHLAGAAGVISSNANITDHLNKTSPVPLLQNFEDAHAGRWLLRNFAYRDIVMAVARDRAPLLNSYLFLQLDDARLPDSHFGLAFEILEIISQIATLNEQRKSEGSTEIGQPLDSQVAVQNTNPSPLIVPPDLLGSLQALEYRLQQWVCPQSTDMSLKLLAESYRGSALIYLYRVMRGISPSEKPDLSSKIMSQVAAVVGNIEQMPTRSLPECTLLFPLFLAGGEATTESHIKSIRHRMLDMINSRGFRNVEVALSVLEKLWRLKIVRKAAGSSAQVDWLDIVRQDGISLSLS</sequence>
<dbReference type="EMBL" id="JAPQKS010000003">
    <property type="protein sequence ID" value="KAJ5238337.1"/>
    <property type="molecule type" value="Genomic_DNA"/>
</dbReference>
<keyword evidence="4" id="KW-1185">Reference proteome</keyword>
<evidence type="ECO:0000313" key="3">
    <source>
        <dbReference type="EMBL" id="KAJ5238337.1"/>
    </source>
</evidence>
<evidence type="ECO:0000256" key="2">
    <source>
        <dbReference type="ARBA" id="ARBA00023242"/>
    </source>
</evidence>
<reference evidence="3" key="2">
    <citation type="journal article" date="2023" name="IMA Fungus">
        <title>Comparative genomic study of the Penicillium genus elucidates a diverse pangenome and 15 lateral gene transfer events.</title>
        <authorList>
            <person name="Petersen C."/>
            <person name="Sorensen T."/>
            <person name="Nielsen M.R."/>
            <person name="Sondergaard T.E."/>
            <person name="Sorensen J.L."/>
            <person name="Fitzpatrick D.A."/>
            <person name="Frisvad J.C."/>
            <person name="Nielsen K.L."/>
        </authorList>
    </citation>
    <scope>NUCLEOTIDE SEQUENCE</scope>
    <source>
        <strain evidence="3">IBT 19713</strain>
    </source>
</reference>
<dbReference type="Pfam" id="PF11951">
    <property type="entry name" value="Fungal_trans_2"/>
    <property type="match status" value="1"/>
</dbReference>
<comment type="subcellular location">
    <subcellularLocation>
        <location evidence="1">Nucleus</location>
    </subcellularLocation>
</comment>
<comment type="caution">
    <text evidence="3">The sequence shown here is derived from an EMBL/GenBank/DDBJ whole genome shotgun (WGS) entry which is preliminary data.</text>
</comment>
<organism evidence="3 4">
    <name type="scientific">Penicillium chermesinum</name>
    <dbReference type="NCBI Taxonomy" id="63820"/>
    <lineage>
        <taxon>Eukaryota</taxon>
        <taxon>Fungi</taxon>
        <taxon>Dikarya</taxon>
        <taxon>Ascomycota</taxon>
        <taxon>Pezizomycotina</taxon>
        <taxon>Eurotiomycetes</taxon>
        <taxon>Eurotiomycetidae</taxon>
        <taxon>Eurotiales</taxon>
        <taxon>Aspergillaceae</taxon>
        <taxon>Penicillium</taxon>
    </lineage>
</organism>
<dbReference type="GO" id="GO:0005634">
    <property type="term" value="C:nucleus"/>
    <property type="evidence" value="ECO:0007669"/>
    <property type="project" value="UniProtKB-SubCell"/>
</dbReference>
<dbReference type="GeneID" id="83199556"/>